<evidence type="ECO:0000256" key="1">
    <source>
        <dbReference type="SAM" id="MobiDB-lite"/>
    </source>
</evidence>
<name>A0A2R6NF80_9APHY</name>
<dbReference type="EMBL" id="MLYV02001299">
    <property type="protein sequence ID" value="PSR70971.1"/>
    <property type="molecule type" value="Genomic_DNA"/>
</dbReference>
<protein>
    <submittedName>
        <fullName evidence="2">Uncharacterized protein</fullName>
    </submittedName>
</protein>
<feature type="region of interest" description="Disordered" evidence="1">
    <location>
        <begin position="54"/>
        <end position="75"/>
    </location>
</feature>
<accession>A0A2R6NF80</accession>
<evidence type="ECO:0000313" key="2">
    <source>
        <dbReference type="EMBL" id="PSR70971.1"/>
    </source>
</evidence>
<dbReference type="Proteomes" id="UP000186601">
    <property type="component" value="Unassembled WGS sequence"/>
</dbReference>
<organism evidence="2 3">
    <name type="scientific">Hermanssonia centrifuga</name>
    <dbReference type="NCBI Taxonomy" id="98765"/>
    <lineage>
        <taxon>Eukaryota</taxon>
        <taxon>Fungi</taxon>
        <taxon>Dikarya</taxon>
        <taxon>Basidiomycota</taxon>
        <taxon>Agaricomycotina</taxon>
        <taxon>Agaricomycetes</taxon>
        <taxon>Polyporales</taxon>
        <taxon>Meruliaceae</taxon>
        <taxon>Hermanssonia</taxon>
    </lineage>
</organism>
<keyword evidence="3" id="KW-1185">Reference proteome</keyword>
<gene>
    <name evidence="2" type="ORF">PHLCEN_2v13147</name>
</gene>
<evidence type="ECO:0000313" key="3">
    <source>
        <dbReference type="Proteomes" id="UP000186601"/>
    </source>
</evidence>
<reference evidence="2 3" key="1">
    <citation type="submission" date="2018-02" db="EMBL/GenBank/DDBJ databases">
        <title>Genome sequence of the basidiomycete white-rot fungus Phlebia centrifuga.</title>
        <authorList>
            <person name="Granchi Z."/>
            <person name="Peng M."/>
            <person name="de Vries R.P."/>
            <person name="Hilden K."/>
            <person name="Makela M.R."/>
            <person name="Grigoriev I."/>
            <person name="Riley R."/>
        </authorList>
    </citation>
    <scope>NUCLEOTIDE SEQUENCE [LARGE SCALE GENOMIC DNA]</scope>
    <source>
        <strain evidence="2 3">FBCC195</strain>
    </source>
</reference>
<dbReference type="AlphaFoldDB" id="A0A2R6NF80"/>
<sequence length="99" mass="11314">MNEEVDKRRCLFKLAPILGVPEILHRSRAPIHERPQGRHRCVLTMLLALAKHCKPPGSSKGGRHDNLKSGHSLLRYNGRKRSRVLIGTEDKSECDRRVE</sequence>
<proteinExistence type="predicted"/>
<comment type="caution">
    <text evidence="2">The sequence shown here is derived from an EMBL/GenBank/DDBJ whole genome shotgun (WGS) entry which is preliminary data.</text>
</comment>